<keyword evidence="3" id="KW-1185">Reference proteome</keyword>
<evidence type="ECO:0000256" key="1">
    <source>
        <dbReference type="SAM" id="MobiDB-lite"/>
    </source>
</evidence>
<dbReference type="EMBL" id="LRQG01000013">
    <property type="protein sequence ID" value="KXA43875.1"/>
    <property type="molecule type" value="Genomic_DNA"/>
</dbReference>
<sequence>MLAGRPPVAQARRGGRNDTTYKKRTQADGFGAFLFSVHRVGASVVCGMMGANAILRRPKLTDGWLKAHLLHDKSSPIAR</sequence>
<reference evidence="3" key="1">
    <citation type="submission" date="2016-01" db="EMBL/GenBank/DDBJ databases">
        <authorList>
            <person name="Mitreva M."/>
            <person name="Pepin K.H."/>
            <person name="Mihindukulasuriya K.A."/>
            <person name="Fulton R."/>
            <person name="Fronick C."/>
            <person name="O'Laughlin M."/>
            <person name="Miner T."/>
            <person name="Herter B."/>
            <person name="Rosa B.A."/>
            <person name="Cordes M."/>
            <person name="Tomlinson C."/>
            <person name="Wollam A."/>
            <person name="Palsikar V.B."/>
            <person name="Mardis E.R."/>
            <person name="Wilson R.K."/>
        </authorList>
    </citation>
    <scope>NUCLEOTIDE SEQUENCE [LARGE SCALE GENOMIC DNA]</scope>
    <source>
        <strain evidence="3">MJR7716</strain>
    </source>
</reference>
<comment type="caution">
    <text evidence="2">The sequence shown here is derived from an EMBL/GenBank/DDBJ whole genome shotgun (WGS) entry which is preliminary data.</text>
</comment>
<dbReference type="STRING" id="28128.HMPREF3226_00321"/>
<evidence type="ECO:0000313" key="3">
    <source>
        <dbReference type="Proteomes" id="UP000070533"/>
    </source>
</evidence>
<organism evidence="2 3">
    <name type="scientific">Prevotella corporis</name>
    <dbReference type="NCBI Taxonomy" id="28128"/>
    <lineage>
        <taxon>Bacteria</taxon>
        <taxon>Pseudomonadati</taxon>
        <taxon>Bacteroidota</taxon>
        <taxon>Bacteroidia</taxon>
        <taxon>Bacteroidales</taxon>
        <taxon>Prevotellaceae</taxon>
        <taxon>Prevotella</taxon>
    </lineage>
</organism>
<evidence type="ECO:0000313" key="2">
    <source>
        <dbReference type="EMBL" id="KXA43875.1"/>
    </source>
</evidence>
<dbReference type="PATRIC" id="fig|28128.5.peg.321"/>
<proteinExistence type="predicted"/>
<feature type="region of interest" description="Disordered" evidence="1">
    <location>
        <begin position="1"/>
        <end position="22"/>
    </location>
</feature>
<dbReference type="AlphaFoldDB" id="A0A133QLX2"/>
<dbReference type="RefSeq" id="WP_156439115.1">
    <property type="nucleotide sequence ID" value="NZ_KQ957192.1"/>
</dbReference>
<accession>A0A133QLX2</accession>
<dbReference type="Proteomes" id="UP000070533">
    <property type="component" value="Unassembled WGS sequence"/>
</dbReference>
<name>A0A133QLX2_9BACT</name>
<gene>
    <name evidence="2" type="ORF">HMPREF3226_00321</name>
</gene>
<protein>
    <submittedName>
        <fullName evidence="2">Uncharacterized protein</fullName>
    </submittedName>
</protein>